<keyword evidence="2" id="KW-1185">Reference proteome</keyword>
<accession>A0AAV5ITU1</accession>
<organism evidence="1 2">
    <name type="scientific">Rubroshorea leprosula</name>
    <dbReference type="NCBI Taxonomy" id="152421"/>
    <lineage>
        <taxon>Eukaryota</taxon>
        <taxon>Viridiplantae</taxon>
        <taxon>Streptophyta</taxon>
        <taxon>Embryophyta</taxon>
        <taxon>Tracheophyta</taxon>
        <taxon>Spermatophyta</taxon>
        <taxon>Magnoliopsida</taxon>
        <taxon>eudicotyledons</taxon>
        <taxon>Gunneridae</taxon>
        <taxon>Pentapetalae</taxon>
        <taxon>rosids</taxon>
        <taxon>malvids</taxon>
        <taxon>Malvales</taxon>
        <taxon>Dipterocarpaceae</taxon>
        <taxon>Rubroshorea</taxon>
    </lineage>
</organism>
<dbReference type="EMBL" id="BPVZ01000018">
    <property type="protein sequence ID" value="GKV02202.1"/>
    <property type="molecule type" value="Genomic_DNA"/>
</dbReference>
<protein>
    <submittedName>
        <fullName evidence="1">Uncharacterized protein</fullName>
    </submittedName>
</protein>
<gene>
    <name evidence="1" type="ORF">SLEP1_g14662</name>
</gene>
<dbReference type="AlphaFoldDB" id="A0AAV5ITU1"/>
<sequence>MVQENMEKASGLTLEEMNSEGLLICGDNDTAFASSALMIEAIAPLRGM</sequence>
<reference evidence="1 2" key="1">
    <citation type="journal article" date="2021" name="Commun. Biol.">
        <title>The genome of Shorea leprosula (Dipterocarpaceae) highlights the ecological relevance of drought in aseasonal tropical rainforests.</title>
        <authorList>
            <person name="Ng K.K.S."/>
            <person name="Kobayashi M.J."/>
            <person name="Fawcett J.A."/>
            <person name="Hatakeyama M."/>
            <person name="Paape T."/>
            <person name="Ng C.H."/>
            <person name="Ang C.C."/>
            <person name="Tnah L.H."/>
            <person name="Lee C.T."/>
            <person name="Nishiyama T."/>
            <person name="Sese J."/>
            <person name="O'Brien M.J."/>
            <person name="Copetti D."/>
            <person name="Mohd Noor M.I."/>
            <person name="Ong R.C."/>
            <person name="Putra M."/>
            <person name="Sireger I.Z."/>
            <person name="Indrioko S."/>
            <person name="Kosugi Y."/>
            <person name="Izuno A."/>
            <person name="Isagi Y."/>
            <person name="Lee S.L."/>
            <person name="Shimizu K.K."/>
        </authorList>
    </citation>
    <scope>NUCLEOTIDE SEQUENCE [LARGE SCALE GENOMIC DNA]</scope>
    <source>
        <strain evidence="1">214</strain>
    </source>
</reference>
<dbReference type="Proteomes" id="UP001054252">
    <property type="component" value="Unassembled WGS sequence"/>
</dbReference>
<evidence type="ECO:0000313" key="2">
    <source>
        <dbReference type="Proteomes" id="UP001054252"/>
    </source>
</evidence>
<proteinExistence type="predicted"/>
<comment type="caution">
    <text evidence="1">The sequence shown here is derived from an EMBL/GenBank/DDBJ whole genome shotgun (WGS) entry which is preliminary data.</text>
</comment>
<evidence type="ECO:0000313" key="1">
    <source>
        <dbReference type="EMBL" id="GKV02202.1"/>
    </source>
</evidence>
<name>A0AAV5ITU1_9ROSI</name>